<proteinExistence type="predicted"/>
<accession>A0A4U6UED7</accession>
<dbReference type="Proteomes" id="UP000298652">
    <property type="component" value="Chromosome 5"/>
</dbReference>
<evidence type="ECO:0000313" key="3">
    <source>
        <dbReference type="Proteomes" id="UP000298652"/>
    </source>
</evidence>
<reference evidence="2" key="1">
    <citation type="submission" date="2019-03" db="EMBL/GenBank/DDBJ databases">
        <title>WGS assembly of Setaria viridis.</title>
        <authorList>
            <person name="Huang P."/>
            <person name="Jenkins J."/>
            <person name="Grimwood J."/>
            <person name="Barry K."/>
            <person name="Healey A."/>
            <person name="Mamidi S."/>
            <person name="Sreedasyam A."/>
            <person name="Shu S."/>
            <person name="Feldman M."/>
            <person name="Wu J."/>
            <person name="Yu Y."/>
            <person name="Chen C."/>
            <person name="Johnson J."/>
            <person name="Rokhsar D."/>
            <person name="Baxter I."/>
            <person name="Schmutz J."/>
            <person name="Brutnell T."/>
            <person name="Kellogg E."/>
        </authorList>
    </citation>
    <scope>NUCLEOTIDE SEQUENCE [LARGE SCALE GENOMIC DNA]</scope>
</reference>
<dbReference type="EMBL" id="CM016556">
    <property type="protein sequence ID" value="TKW14258.1"/>
    <property type="molecule type" value="Genomic_DNA"/>
</dbReference>
<gene>
    <name evidence="2" type="ORF">SEVIR_5G156450v2</name>
</gene>
<keyword evidence="1" id="KW-0732">Signal</keyword>
<evidence type="ECO:0000256" key="1">
    <source>
        <dbReference type="SAM" id="SignalP"/>
    </source>
</evidence>
<sequence length="33" mass="3821">MLMIIIVAYLINCFSILNCCDYANLENSFSFKI</sequence>
<keyword evidence="3" id="KW-1185">Reference proteome</keyword>
<feature type="signal peptide" evidence="1">
    <location>
        <begin position="1"/>
        <end position="15"/>
    </location>
</feature>
<dbReference type="AlphaFoldDB" id="A0A4U6UED7"/>
<evidence type="ECO:0000313" key="2">
    <source>
        <dbReference type="EMBL" id="TKW14258.1"/>
    </source>
</evidence>
<protein>
    <submittedName>
        <fullName evidence="2">Uncharacterized protein</fullName>
    </submittedName>
</protein>
<dbReference type="Gramene" id="TKW14258">
    <property type="protein sequence ID" value="TKW14258"/>
    <property type="gene ID" value="SEVIR_5G156450v2"/>
</dbReference>
<organism evidence="2 3">
    <name type="scientific">Setaria viridis</name>
    <name type="common">Green bristlegrass</name>
    <name type="synonym">Setaria italica subsp. viridis</name>
    <dbReference type="NCBI Taxonomy" id="4556"/>
    <lineage>
        <taxon>Eukaryota</taxon>
        <taxon>Viridiplantae</taxon>
        <taxon>Streptophyta</taxon>
        <taxon>Embryophyta</taxon>
        <taxon>Tracheophyta</taxon>
        <taxon>Spermatophyta</taxon>
        <taxon>Magnoliopsida</taxon>
        <taxon>Liliopsida</taxon>
        <taxon>Poales</taxon>
        <taxon>Poaceae</taxon>
        <taxon>PACMAD clade</taxon>
        <taxon>Panicoideae</taxon>
        <taxon>Panicodae</taxon>
        <taxon>Paniceae</taxon>
        <taxon>Cenchrinae</taxon>
        <taxon>Setaria</taxon>
    </lineage>
</organism>
<feature type="chain" id="PRO_5020952731" evidence="1">
    <location>
        <begin position="16"/>
        <end position="33"/>
    </location>
</feature>
<name>A0A4U6UED7_SETVI</name>